<organism evidence="2 3">
    <name type="scientific">Metapseudomonas resinovorans NBRC 106553</name>
    <dbReference type="NCBI Taxonomy" id="1245471"/>
    <lineage>
        <taxon>Bacteria</taxon>
        <taxon>Pseudomonadati</taxon>
        <taxon>Pseudomonadota</taxon>
        <taxon>Gammaproteobacteria</taxon>
        <taxon>Pseudomonadales</taxon>
        <taxon>Pseudomonadaceae</taxon>
        <taxon>Metapseudomonas</taxon>
    </lineage>
</organism>
<keyword evidence="2" id="KW-0378">Hydrolase</keyword>
<dbReference type="HOGENOM" id="CLU_115536_1_1_6"/>
<dbReference type="AlphaFoldDB" id="S6ATA6"/>
<dbReference type="eggNOG" id="COG2351">
    <property type="taxonomic scope" value="Bacteria"/>
</dbReference>
<proteinExistence type="predicted"/>
<dbReference type="EMBL" id="AP013068">
    <property type="protein sequence ID" value="BAN49348.1"/>
    <property type="molecule type" value="Genomic_DNA"/>
</dbReference>
<feature type="domain" description="Transthyretin/hydroxyisourate hydrolase" evidence="1">
    <location>
        <begin position="12"/>
        <end position="99"/>
    </location>
</feature>
<evidence type="ECO:0000259" key="1">
    <source>
        <dbReference type="Pfam" id="PF00576"/>
    </source>
</evidence>
<sequence length="100" mass="11315">MGLRGDFSRLESGQTIALQSFSVNANGRTDEPLLMGGSYRVGDYELLLHIDDYFRMKGARLPSPAFLSKVPIRVRITSADERLHLPVQFGPWSYTYYRGS</sequence>
<dbReference type="InterPro" id="IPR036817">
    <property type="entry name" value="Transthyretin/HIU_hydrolase_sf"/>
</dbReference>
<keyword evidence="3" id="KW-1185">Reference proteome</keyword>
<evidence type="ECO:0000313" key="3">
    <source>
        <dbReference type="Proteomes" id="UP000015503"/>
    </source>
</evidence>
<dbReference type="PANTHER" id="PTHR10395">
    <property type="entry name" value="URICASE AND TRANSTHYRETIN-RELATED"/>
    <property type="match status" value="1"/>
</dbReference>
<protein>
    <submittedName>
        <fullName evidence="2">5-hydroxyisourate hydrolase</fullName>
    </submittedName>
</protein>
<dbReference type="PATRIC" id="fig|1245471.3.peg.3651"/>
<dbReference type="SUPFAM" id="SSF49472">
    <property type="entry name" value="Transthyretin (synonym: prealbumin)"/>
    <property type="match status" value="1"/>
</dbReference>
<dbReference type="PANTHER" id="PTHR10395:SF7">
    <property type="entry name" value="5-HYDROXYISOURATE HYDROLASE"/>
    <property type="match status" value="1"/>
</dbReference>
<evidence type="ECO:0000313" key="2">
    <source>
        <dbReference type="EMBL" id="BAN49348.1"/>
    </source>
</evidence>
<name>S6ATA6_METRE</name>
<accession>S6ATA6</accession>
<dbReference type="GO" id="GO:0016787">
    <property type="term" value="F:hydrolase activity"/>
    <property type="evidence" value="ECO:0007669"/>
    <property type="project" value="UniProtKB-KW"/>
</dbReference>
<reference evidence="2 3" key="1">
    <citation type="journal article" date="2013" name="Genome Announc.">
        <title>Complete Genome Sequence of the Carbazole Degrader Pseudomonas resinovorans Strain CA10 (NBRC 106553).</title>
        <authorList>
            <person name="Shintani M."/>
            <person name="Hosoyama A."/>
            <person name="Ohji S."/>
            <person name="Tsuchikane K."/>
            <person name="Takarada H."/>
            <person name="Yamazoe A."/>
            <person name="Fujita N."/>
            <person name="Nojiri H."/>
        </authorList>
    </citation>
    <scope>NUCLEOTIDE SEQUENCE [LARGE SCALE GENOMIC DNA]</scope>
    <source>
        <strain evidence="2 3">NBRC 106553</strain>
    </source>
</reference>
<gene>
    <name evidence="2" type="ORF">PCA10_36160</name>
</gene>
<dbReference type="Pfam" id="PF00576">
    <property type="entry name" value="Transthyretin"/>
    <property type="match status" value="1"/>
</dbReference>
<dbReference type="Proteomes" id="UP000015503">
    <property type="component" value="Chromosome"/>
</dbReference>
<dbReference type="Gene3D" id="2.60.40.180">
    <property type="entry name" value="Transthyretin/hydroxyisourate hydrolase domain"/>
    <property type="match status" value="1"/>
</dbReference>
<dbReference type="KEGG" id="pre:PCA10_36160"/>
<dbReference type="InterPro" id="IPR023416">
    <property type="entry name" value="Transthyretin/HIU_hydrolase_d"/>
</dbReference>
<dbReference type="STRING" id="1245471.PCA10_36160"/>
<dbReference type="GO" id="GO:0006144">
    <property type="term" value="P:purine nucleobase metabolic process"/>
    <property type="evidence" value="ECO:0007669"/>
    <property type="project" value="TreeGrafter"/>
</dbReference>